<feature type="transmembrane region" description="Helical" evidence="1">
    <location>
        <begin position="43"/>
        <end position="62"/>
    </location>
</feature>
<dbReference type="InterPro" id="IPR011853">
    <property type="entry name" value="TRAP_DctM-Dct_fused"/>
</dbReference>
<evidence type="ECO:0000256" key="1">
    <source>
        <dbReference type="SAM" id="Phobius"/>
    </source>
</evidence>
<feature type="domain" description="TRAP C4-dicarboxylate transport system permease DctM subunit" evidence="2">
    <location>
        <begin position="142"/>
        <end position="595"/>
    </location>
</feature>
<feature type="transmembrane region" description="Helical" evidence="1">
    <location>
        <begin position="326"/>
        <end position="346"/>
    </location>
</feature>
<feature type="transmembrane region" description="Helical" evidence="1">
    <location>
        <begin position="392"/>
        <end position="410"/>
    </location>
</feature>
<dbReference type="RefSeq" id="WP_340603969.1">
    <property type="nucleotide sequence ID" value="NZ_JBBMXV010000003.1"/>
</dbReference>
<reference evidence="3 4" key="1">
    <citation type="journal article" date="2019" name="Int. J. Syst. Evol. Microbiol.">
        <title>The Global Catalogue of Microorganisms (GCM) 10K type strain sequencing project: providing services to taxonomists for standard genome sequencing and annotation.</title>
        <authorList>
            <consortium name="The Broad Institute Genomics Platform"/>
            <consortium name="The Broad Institute Genome Sequencing Center for Infectious Disease"/>
            <person name="Wu L."/>
            <person name="Ma J."/>
        </authorList>
    </citation>
    <scope>NUCLEOTIDE SEQUENCE [LARGE SCALE GENOMIC DNA]</scope>
    <source>
        <strain evidence="3 4">CGMCC 1.3240</strain>
    </source>
</reference>
<feature type="transmembrane region" description="Helical" evidence="1">
    <location>
        <begin position="68"/>
        <end position="87"/>
    </location>
</feature>
<gene>
    <name evidence="3" type="ORF">ACFQGH_09585</name>
</gene>
<dbReference type="AlphaFoldDB" id="A0ABD5V976"/>
<feature type="transmembrane region" description="Helical" evidence="1">
    <location>
        <begin position="302"/>
        <end position="320"/>
    </location>
</feature>
<accession>A0ABD5V976</accession>
<feature type="transmembrane region" description="Helical" evidence="1">
    <location>
        <begin position="450"/>
        <end position="476"/>
    </location>
</feature>
<comment type="caution">
    <text evidence="3">The sequence shown here is derived from an EMBL/GenBank/DDBJ whole genome shotgun (WGS) entry which is preliminary data.</text>
</comment>
<feature type="transmembrane region" description="Helical" evidence="1">
    <location>
        <begin position="508"/>
        <end position="527"/>
    </location>
</feature>
<feature type="transmembrane region" description="Helical" evidence="1">
    <location>
        <begin position="367"/>
        <end position="386"/>
    </location>
</feature>
<keyword evidence="1" id="KW-0812">Transmembrane</keyword>
<protein>
    <submittedName>
        <fullName evidence="3">TRAP transporter permease</fullName>
    </submittedName>
</protein>
<feature type="transmembrane region" description="Helical" evidence="1">
    <location>
        <begin position="132"/>
        <end position="149"/>
    </location>
</feature>
<name>A0ABD5V976_9EURY</name>
<sequence>MSDTRTDEESFEVDLAEADEPAIEEGSHLSGTARRTLSGRTKLLAVVLAVVIGAYHTVAAGIGVPGAFINRPLHLAFLAALVFIWYEAHTGEGGDRVPWYDWLLAGLAAVSVLYLTYAIYYDDLAARAGTPMTIDLVFGAVAILMVLEMTRRTTGIILPLIGGSFLAYAYLGPIMPGLLAHRGYSAQRIVAHVYLGTEGLFGIPLGVSATFVVLFIIFGAFLEVTGIGDWFIDLAYGYTGRMAGGPAKTSVLASGFMASLNGSAVANTATTGAFTIPLMKRTGFDDHYSAAVESSASSGGQIMPPVMGAGAFIMAVWTGIPYVEIIAAATIPALLYFLCVGMAVHFRAKKQGLEGLDKSELPDSGRLLREGFHFTIPIVVLVYLLVAGYTPMLAGFAAIVLTVIVAIPLAEAKRFAGALGNGDVATVRGMLWAAGETAVRAFDRGIRMTLIVAAACATAGIVVGVVTLTGLGLVFSSLVANLSGGVLIVALLLTMVASIVMGMGLPTTAAYVVVAALGAPALTNLGVPTLAAHLFIFYFAIISAITPPIMLAVFTASGIAESDPWKTGATALGLAIVGFIVPFLFIYGPELILQGTPVAIALSTLTAIVGVIALSASTQGYLLTDASIPERLALFAGALALLVPGLMSDAAGITLLGVVAARQYATVSEDASLAAAIGR</sequence>
<evidence type="ECO:0000259" key="2">
    <source>
        <dbReference type="Pfam" id="PF06808"/>
    </source>
</evidence>
<organism evidence="3 4">
    <name type="scientific">Halalkalicoccus tibetensis</name>
    <dbReference type="NCBI Taxonomy" id="175632"/>
    <lineage>
        <taxon>Archaea</taxon>
        <taxon>Methanobacteriati</taxon>
        <taxon>Methanobacteriota</taxon>
        <taxon>Stenosarchaea group</taxon>
        <taxon>Halobacteria</taxon>
        <taxon>Halobacteriales</taxon>
        <taxon>Halococcaceae</taxon>
        <taxon>Halalkalicoccus</taxon>
    </lineage>
</organism>
<feature type="transmembrane region" description="Helical" evidence="1">
    <location>
        <begin position="599"/>
        <end position="622"/>
    </location>
</feature>
<dbReference type="Pfam" id="PF06808">
    <property type="entry name" value="DctM"/>
    <property type="match status" value="1"/>
</dbReference>
<keyword evidence="4" id="KW-1185">Reference proteome</keyword>
<proteinExistence type="predicted"/>
<dbReference type="InterPro" id="IPR010656">
    <property type="entry name" value="DctM"/>
</dbReference>
<feature type="transmembrane region" description="Helical" evidence="1">
    <location>
        <begin position="568"/>
        <end position="587"/>
    </location>
</feature>
<keyword evidence="1" id="KW-1133">Transmembrane helix</keyword>
<dbReference type="NCBIfam" id="TIGR02123">
    <property type="entry name" value="TRAP_fused"/>
    <property type="match status" value="1"/>
</dbReference>
<dbReference type="PANTHER" id="PTHR43849">
    <property type="entry name" value="BLL3936 PROTEIN"/>
    <property type="match status" value="1"/>
</dbReference>
<evidence type="ECO:0000313" key="3">
    <source>
        <dbReference type="EMBL" id="MFC6905444.1"/>
    </source>
</evidence>
<feature type="transmembrane region" description="Helical" evidence="1">
    <location>
        <begin position="99"/>
        <end position="120"/>
    </location>
</feature>
<feature type="transmembrane region" description="Helical" evidence="1">
    <location>
        <begin position="533"/>
        <end position="556"/>
    </location>
</feature>
<dbReference type="EMBL" id="JBHSXQ010000003">
    <property type="protein sequence ID" value="MFC6905444.1"/>
    <property type="molecule type" value="Genomic_DNA"/>
</dbReference>
<dbReference type="Proteomes" id="UP001596312">
    <property type="component" value="Unassembled WGS sequence"/>
</dbReference>
<evidence type="ECO:0000313" key="4">
    <source>
        <dbReference type="Proteomes" id="UP001596312"/>
    </source>
</evidence>
<keyword evidence="1" id="KW-0472">Membrane</keyword>
<feature type="transmembrane region" description="Helical" evidence="1">
    <location>
        <begin position="482"/>
        <end position="501"/>
    </location>
</feature>
<feature type="transmembrane region" description="Helical" evidence="1">
    <location>
        <begin position="156"/>
        <end position="179"/>
    </location>
</feature>
<feature type="transmembrane region" description="Helical" evidence="1">
    <location>
        <begin position="634"/>
        <end position="660"/>
    </location>
</feature>
<dbReference type="PANTHER" id="PTHR43849:SF2">
    <property type="entry name" value="BLL3936 PROTEIN"/>
    <property type="match status" value="1"/>
</dbReference>
<feature type="transmembrane region" description="Helical" evidence="1">
    <location>
        <begin position="199"/>
        <end position="222"/>
    </location>
</feature>